<dbReference type="AlphaFoldDB" id="A0A0D2NNY6"/>
<evidence type="ECO:0000313" key="2">
    <source>
        <dbReference type="EMBL" id="KJA18511.1"/>
    </source>
</evidence>
<sequence>MLRAVCKSIEGGGGEPRGGGDEHGDDGEVHISPMTRSNVLRPAPVPHTSPPASARGCKPPAETDASTREHLSKRMRTHAAVFPPAPAVSVFSPPTHDADYEKAHLQHPPPQRRAYVEAQAQAAARAEARRALRGWALVGG</sequence>
<protein>
    <submittedName>
        <fullName evidence="2">Uncharacterized protein</fullName>
    </submittedName>
</protein>
<feature type="region of interest" description="Disordered" evidence="1">
    <location>
        <begin position="1"/>
        <end position="112"/>
    </location>
</feature>
<evidence type="ECO:0000256" key="1">
    <source>
        <dbReference type="SAM" id="MobiDB-lite"/>
    </source>
</evidence>
<keyword evidence="3" id="KW-1185">Reference proteome</keyword>
<feature type="compositionally biased region" description="Basic and acidic residues" evidence="1">
    <location>
        <begin position="18"/>
        <end position="29"/>
    </location>
</feature>
<accession>A0A0D2NNY6</accession>
<proteinExistence type="predicted"/>
<feature type="compositionally biased region" description="Low complexity" evidence="1">
    <location>
        <begin position="79"/>
        <end position="94"/>
    </location>
</feature>
<evidence type="ECO:0000313" key="3">
    <source>
        <dbReference type="Proteomes" id="UP000054270"/>
    </source>
</evidence>
<dbReference type="Proteomes" id="UP000054270">
    <property type="component" value="Unassembled WGS sequence"/>
</dbReference>
<reference evidence="3" key="1">
    <citation type="submission" date="2014-04" db="EMBL/GenBank/DDBJ databases">
        <title>Evolutionary Origins and Diversification of the Mycorrhizal Mutualists.</title>
        <authorList>
            <consortium name="DOE Joint Genome Institute"/>
            <consortium name="Mycorrhizal Genomics Consortium"/>
            <person name="Kohler A."/>
            <person name="Kuo A."/>
            <person name="Nagy L.G."/>
            <person name="Floudas D."/>
            <person name="Copeland A."/>
            <person name="Barry K.W."/>
            <person name="Cichocki N."/>
            <person name="Veneault-Fourrey C."/>
            <person name="LaButti K."/>
            <person name="Lindquist E.A."/>
            <person name="Lipzen A."/>
            <person name="Lundell T."/>
            <person name="Morin E."/>
            <person name="Murat C."/>
            <person name="Riley R."/>
            <person name="Ohm R."/>
            <person name="Sun H."/>
            <person name="Tunlid A."/>
            <person name="Henrissat B."/>
            <person name="Grigoriev I.V."/>
            <person name="Hibbett D.S."/>
            <person name="Martin F."/>
        </authorList>
    </citation>
    <scope>NUCLEOTIDE SEQUENCE [LARGE SCALE GENOMIC DNA]</scope>
    <source>
        <strain evidence="3">FD-334 SS-4</strain>
    </source>
</reference>
<gene>
    <name evidence="2" type="ORF">HYPSUDRAFT_954938</name>
</gene>
<organism evidence="2 3">
    <name type="scientific">Hypholoma sublateritium (strain FD-334 SS-4)</name>
    <dbReference type="NCBI Taxonomy" id="945553"/>
    <lineage>
        <taxon>Eukaryota</taxon>
        <taxon>Fungi</taxon>
        <taxon>Dikarya</taxon>
        <taxon>Basidiomycota</taxon>
        <taxon>Agaricomycotina</taxon>
        <taxon>Agaricomycetes</taxon>
        <taxon>Agaricomycetidae</taxon>
        <taxon>Agaricales</taxon>
        <taxon>Agaricineae</taxon>
        <taxon>Strophariaceae</taxon>
        <taxon>Hypholoma</taxon>
    </lineage>
</organism>
<name>A0A0D2NNY6_HYPSF</name>
<dbReference type="EMBL" id="KN817588">
    <property type="protein sequence ID" value="KJA18511.1"/>
    <property type="molecule type" value="Genomic_DNA"/>
</dbReference>